<dbReference type="GO" id="GO:0055085">
    <property type="term" value="P:transmembrane transport"/>
    <property type="evidence" value="ECO:0007669"/>
    <property type="project" value="InterPro"/>
</dbReference>
<evidence type="ECO:0000256" key="2">
    <source>
        <dbReference type="ARBA" id="ARBA00022448"/>
    </source>
</evidence>
<evidence type="ECO:0008006" key="10">
    <source>
        <dbReference type="Google" id="ProtNLM"/>
    </source>
</evidence>
<evidence type="ECO:0000256" key="1">
    <source>
        <dbReference type="ARBA" id="ARBA00004141"/>
    </source>
</evidence>
<proteinExistence type="predicted"/>
<reference evidence="8 9" key="1">
    <citation type="submission" date="2017-01" db="EMBL/GenBank/DDBJ databases">
        <authorList>
            <person name="Mah S.A."/>
            <person name="Swanson W.J."/>
            <person name="Moy G.W."/>
            <person name="Vacquier V.D."/>
        </authorList>
    </citation>
    <scope>NUCLEOTIDE SEQUENCE [LARGE SCALE GENOMIC DNA]</scope>
    <source>
        <strain evidence="8 9">DSM 7027</strain>
    </source>
</reference>
<evidence type="ECO:0000256" key="3">
    <source>
        <dbReference type="ARBA" id="ARBA00022475"/>
    </source>
</evidence>
<dbReference type="InterPro" id="IPR004776">
    <property type="entry name" value="Mem_transp_PIN-like"/>
</dbReference>
<evidence type="ECO:0000256" key="5">
    <source>
        <dbReference type="ARBA" id="ARBA00022989"/>
    </source>
</evidence>
<protein>
    <recommendedName>
        <fullName evidence="10">AEC family transporter</fullName>
    </recommendedName>
</protein>
<sequence length="310" mass="32640">MLSVLSITAPIFILIGLGYLAVKSGILPAAAAPGMGRFVLYFSLPALIFGTLSRMEFSEVIEPSYLLVYATASLLALLIGVTLHRKLVGNTLPLSGVKGMGMAVSNSAFIGYPVLLQVFGEPPAQAFAMSLMVENLLIIPLALIIIESGGRDDATSRRQHFTAVFARVLKNPLVLAIGAGMLVSLLQLPIPQVIDKTLSMLAQASAAVALFSIGGVLVGTSIRGNVSAIPAVVAGKLLLHPLLVFLLLMLVPGMDPDLRLSMLLLASMPMFSVFPIIAGNYGFGQTSASILIITTLMSFFTLTLMIGLLT</sequence>
<evidence type="ECO:0000256" key="7">
    <source>
        <dbReference type="SAM" id="Phobius"/>
    </source>
</evidence>
<feature type="transmembrane region" description="Helical" evidence="7">
    <location>
        <begin position="34"/>
        <end position="52"/>
    </location>
</feature>
<keyword evidence="9" id="KW-1185">Reference proteome</keyword>
<dbReference type="AlphaFoldDB" id="A0A1N6VDU1"/>
<evidence type="ECO:0000256" key="4">
    <source>
        <dbReference type="ARBA" id="ARBA00022692"/>
    </source>
</evidence>
<comment type="subcellular location">
    <subcellularLocation>
        <location evidence="1">Membrane</location>
        <topology evidence="1">Multi-pass membrane protein</topology>
    </subcellularLocation>
</comment>
<dbReference type="EMBL" id="FTMN01000008">
    <property type="protein sequence ID" value="SIQ76021.1"/>
    <property type="molecule type" value="Genomic_DNA"/>
</dbReference>
<keyword evidence="5 7" id="KW-1133">Transmembrane helix</keyword>
<dbReference type="Proteomes" id="UP000186895">
    <property type="component" value="Unassembled WGS sequence"/>
</dbReference>
<feature type="transmembrane region" description="Helical" evidence="7">
    <location>
        <begin position="126"/>
        <end position="147"/>
    </location>
</feature>
<name>A0A1N6VDU1_9GAMM</name>
<keyword evidence="2" id="KW-0813">Transport</keyword>
<feature type="transmembrane region" description="Helical" evidence="7">
    <location>
        <begin position="263"/>
        <end position="283"/>
    </location>
</feature>
<feature type="transmembrane region" description="Helical" evidence="7">
    <location>
        <begin position="6"/>
        <end position="22"/>
    </location>
</feature>
<dbReference type="STRING" id="49186.SAMN05421647_108197"/>
<gene>
    <name evidence="8" type="ORF">SAMN05421647_108197</name>
</gene>
<dbReference type="PANTHER" id="PTHR36838:SF1">
    <property type="entry name" value="SLR1864 PROTEIN"/>
    <property type="match status" value="1"/>
</dbReference>
<feature type="transmembrane region" description="Helical" evidence="7">
    <location>
        <begin position="168"/>
        <end position="188"/>
    </location>
</feature>
<evidence type="ECO:0000313" key="9">
    <source>
        <dbReference type="Proteomes" id="UP000186895"/>
    </source>
</evidence>
<keyword evidence="3" id="KW-1003">Cell membrane</keyword>
<feature type="transmembrane region" description="Helical" evidence="7">
    <location>
        <begin position="103"/>
        <end position="120"/>
    </location>
</feature>
<organism evidence="8 9">
    <name type="scientific">Marinobacterium stanieri</name>
    <dbReference type="NCBI Taxonomy" id="49186"/>
    <lineage>
        <taxon>Bacteria</taxon>
        <taxon>Pseudomonadati</taxon>
        <taxon>Pseudomonadota</taxon>
        <taxon>Gammaproteobacteria</taxon>
        <taxon>Oceanospirillales</taxon>
        <taxon>Oceanospirillaceae</taxon>
        <taxon>Marinobacterium</taxon>
    </lineage>
</organism>
<dbReference type="PANTHER" id="PTHR36838">
    <property type="entry name" value="AUXIN EFFLUX CARRIER FAMILY PROTEIN"/>
    <property type="match status" value="1"/>
</dbReference>
<dbReference type="eggNOG" id="COG0679">
    <property type="taxonomic scope" value="Bacteria"/>
</dbReference>
<evidence type="ECO:0000256" key="6">
    <source>
        <dbReference type="ARBA" id="ARBA00023136"/>
    </source>
</evidence>
<dbReference type="GO" id="GO:0016020">
    <property type="term" value="C:membrane"/>
    <property type="evidence" value="ECO:0007669"/>
    <property type="project" value="UniProtKB-SubCell"/>
</dbReference>
<dbReference type="Pfam" id="PF03547">
    <property type="entry name" value="Mem_trans"/>
    <property type="match status" value="1"/>
</dbReference>
<dbReference type="RefSeq" id="WP_076464591.1">
    <property type="nucleotide sequence ID" value="NZ_FTMN01000008.1"/>
</dbReference>
<feature type="transmembrane region" description="Helical" evidence="7">
    <location>
        <begin position="200"/>
        <end position="219"/>
    </location>
</feature>
<evidence type="ECO:0000313" key="8">
    <source>
        <dbReference type="EMBL" id="SIQ76021.1"/>
    </source>
</evidence>
<keyword evidence="6 7" id="KW-0472">Membrane</keyword>
<feature type="transmembrane region" description="Helical" evidence="7">
    <location>
        <begin position="64"/>
        <end position="83"/>
    </location>
</feature>
<feature type="transmembrane region" description="Helical" evidence="7">
    <location>
        <begin position="231"/>
        <end position="251"/>
    </location>
</feature>
<accession>A0A1N6VDU1</accession>
<keyword evidence="4 7" id="KW-0812">Transmembrane</keyword>
<feature type="transmembrane region" description="Helical" evidence="7">
    <location>
        <begin position="290"/>
        <end position="309"/>
    </location>
</feature>